<sequence>MATSQFSTEDLPGAVSEHNNGDSLKQKSPTNMNFKLPIKLDRNNYNFWKLQVLTVVRVFDLEDFVINPSKCPPKYVQYSNEDSGEVVQSMNEEYIA</sequence>
<gene>
    <name evidence="2" type="ORF">Ddye_018852</name>
</gene>
<evidence type="ECO:0008006" key="4">
    <source>
        <dbReference type="Google" id="ProtNLM"/>
    </source>
</evidence>
<name>A0AAD9TWT4_9ROSI</name>
<dbReference type="Proteomes" id="UP001280121">
    <property type="component" value="Unassembled WGS sequence"/>
</dbReference>
<comment type="caution">
    <text evidence="2">The sequence shown here is derived from an EMBL/GenBank/DDBJ whole genome shotgun (WGS) entry which is preliminary data.</text>
</comment>
<dbReference type="AlphaFoldDB" id="A0AAD9TWT4"/>
<feature type="compositionally biased region" description="Polar residues" evidence="1">
    <location>
        <begin position="17"/>
        <end position="29"/>
    </location>
</feature>
<reference evidence="2" key="1">
    <citation type="journal article" date="2023" name="Plant J.">
        <title>Genome sequences and population genomics provide insights into the demographic history, inbreeding, and mutation load of two 'living fossil' tree species of Dipteronia.</title>
        <authorList>
            <person name="Feng Y."/>
            <person name="Comes H.P."/>
            <person name="Chen J."/>
            <person name="Zhu S."/>
            <person name="Lu R."/>
            <person name="Zhang X."/>
            <person name="Li P."/>
            <person name="Qiu J."/>
            <person name="Olsen K.M."/>
            <person name="Qiu Y."/>
        </authorList>
    </citation>
    <scope>NUCLEOTIDE SEQUENCE</scope>
    <source>
        <strain evidence="2">KIB01</strain>
    </source>
</reference>
<keyword evidence="3" id="KW-1185">Reference proteome</keyword>
<evidence type="ECO:0000313" key="2">
    <source>
        <dbReference type="EMBL" id="KAK2643657.1"/>
    </source>
</evidence>
<protein>
    <recommendedName>
        <fullName evidence="4">Retrotransposon Copia-like N-terminal domain-containing protein</fullName>
    </recommendedName>
</protein>
<accession>A0AAD9TWT4</accession>
<proteinExistence type="predicted"/>
<feature type="region of interest" description="Disordered" evidence="1">
    <location>
        <begin position="1"/>
        <end position="29"/>
    </location>
</feature>
<evidence type="ECO:0000256" key="1">
    <source>
        <dbReference type="SAM" id="MobiDB-lite"/>
    </source>
</evidence>
<evidence type="ECO:0000313" key="3">
    <source>
        <dbReference type="Proteomes" id="UP001280121"/>
    </source>
</evidence>
<dbReference type="EMBL" id="JANJYI010000006">
    <property type="protein sequence ID" value="KAK2643657.1"/>
    <property type="molecule type" value="Genomic_DNA"/>
</dbReference>
<organism evidence="2 3">
    <name type="scientific">Dipteronia dyeriana</name>
    <dbReference type="NCBI Taxonomy" id="168575"/>
    <lineage>
        <taxon>Eukaryota</taxon>
        <taxon>Viridiplantae</taxon>
        <taxon>Streptophyta</taxon>
        <taxon>Embryophyta</taxon>
        <taxon>Tracheophyta</taxon>
        <taxon>Spermatophyta</taxon>
        <taxon>Magnoliopsida</taxon>
        <taxon>eudicotyledons</taxon>
        <taxon>Gunneridae</taxon>
        <taxon>Pentapetalae</taxon>
        <taxon>rosids</taxon>
        <taxon>malvids</taxon>
        <taxon>Sapindales</taxon>
        <taxon>Sapindaceae</taxon>
        <taxon>Hippocastanoideae</taxon>
        <taxon>Acereae</taxon>
        <taxon>Dipteronia</taxon>
    </lineage>
</organism>